<dbReference type="Gene3D" id="3.30.300.90">
    <property type="entry name" value="BolA-like"/>
    <property type="match status" value="1"/>
</dbReference>
<comment type="similarity">
    <text evidence="1">Belongs to the BolA/IbaG family.</text>
</comment>
<dbReference type="PIRSF" id="PIRSF003113">
    <property type="entry name" value="BolA"/>
    <property type="match status" value="1"/>
</dbReference>
<dbReference type="PANTHER" id="PTHR46230:SF7">
    <property type="entry name" value="BOLA-LIKE PROTEIN 1"/>
    <property type="match status" value="1"/>
</dbReference>
<evidence type="ECO:0000256" key="1">
    <source>
        <dbReference type="RuleBase" id="RU003860"/>
    </source>
</evidence>
<evidence type="ECO:0000313" key="3">
    <source>
        <dbReference type="Proteomes" id="UP000054144"/>
    </source>
</evidence>
<sequence>MSQSPSIPPGPVEQSIRAKLTASFSPGLLEIRNDSHKHRHHTAMRTGDNAANGETHFFVRIAADAFRSKSPIERHRMVNGVLEEEFKNGLHSLSLKVERGLPKEKAN</sequence>
<dbReference type="EMBL" id="KN882092">
    <property type="protein sequence ID" value="KIY44433.1"/>
    <property type="molecule type" value="Genomic_DNA"/>
</dbReference>
<organism evidence="2 3">
    <name type="scientific">Fistulina hepatica ATCC 64428</name>
    <dbReference type="NCBI Taxonomy" id="1128425"/>
    <lineage>
        <taxon>Eukaryota</taxon>
        <taxon>Fungi</taxon>
        <taxon>Dikarya</taxon>
        <taxon>Basidiomycota</taxon>
        <taxon>Agaricomycotina</taxon>
        <taxon>Agaricomycetes</taxon>
        <taxon>Agaricomycetidae</taxon>
        <taxon>Agaricales</taxon>
        <taxon>Fistulinaceae</taxon>
        <taxon>Fistulina</taxon>
    </lineage>
</organism>
<accession>A0A0D7A0W3</accession>
<dbReference type="PANTHER" id="PTHR46230">
    <property type="match status" value="1"/>
</dbReference>
<keyword evidence="3" id="KW-1185">Reference proteome</keyword>
<name>A0A0D7A0W3_9AGAR</name>
<dbReference type="InterPro" id="IPR036065">
    <property type="entry name" value="BolA-like_sf"/>
</dbReference>
<proteinExistence type="inferred from homology"/>
<dbReference type="GO" id="GO:0005759">
    <property type="term" value="C:mitochondrial matrix"/>
    <property type="evidence" value="ECO:0007669"/>
    <property type="project" value="TreeGrafter"/>
</dbReference>
<gene>
    <name evidence="2" type="ORF">FISHEDRAFT_51333</name>
</gene>
<dbReference type="OrthoDB" id="411584at2759"/>
<dbReference type="Pfam" id="PF01722">
    <property type="entry name" value="BolA"/>
    <property type="match status" value="1"/>
</dbReference>
<evidence type="ECO:0000313" key="2">
    <source>
        <dbReference type="EMBL" id="KIY44433.1"/>
    </source>
</evidence>
<dbReference type="SUPFAM" id="SSF82657">
    <property type="entry name" value="BolA-like"/>
    <property type="match status" value="1"/>
</dbReference>
<dbReference type="InterPro" id="IPR002634">
    <property type="entry name" value="BolA"/>
</dbReference>
<reference evidence="2 3" key="1">
    <citation type="journal article" date="2015" name="Fungal Genet. Biol.">
        <title>Evolution of novel wood decay mechanisms in Agaricales revealed by the genome sequences of Fistulina hepatica and Cylindrobasidium torrendii.</title>
        <authorList>
            <person name="Floudas D."/>
            <person name="Held B.W."/>
            <person name="Riley R."/>
            <person name="Nagy L.G."/>
            <person name="Koehler G."/>
            <person name="Ransdell A.S."/>
            <person name="Younus H."/>
            <person name="Chow J."/>
            <person name="Chiniquy J."/>
            <person name="Lipzen A."/>
            <person name="Tritt A."/>
            <person name="Sun H."/>
            <person name="Haridas S."/>
            <person name="LaButti K."/>
            <person name="Ohm R.A."/>
            <person name="Kues U."/>
            <person name="Blanchette R.A."/>
            <person name="Grigoriev I.V."/>
            <person name="Minto R.E."/>
            <person name="Hibbett D.S."/>
        </authorList>
    </citation>
    <scope>NUCLEOTIDE SEQUENCE [LARGE SCALE GENOMIC DNA]</scope>
    <source>
        <strain evidence="2 3">ATCC 64428</strain>
    </source>
</reference>
<dbReference type="GO" id="GO:0044572">
    <property type="term" value="P:[4Fe-4S] cluster assembly"/>
    <property type="evidence" value="ECO:0007669"/>
    <property type="project" value="TreeGrafter"/>
</dbReference>
<dbReference type="Proteomes" id="UP000054144">
    <property type="component" value="Unassembled WGS sequence"/>
</dbReference>
<dbReference type="AlphaFoldDB" id="A0A0D7A0W3"/>
<protein>
    <submittedName>
        <fullName evidence="2">Bola domain protein</fullName>
    </submittedName>
</protein>